<dbReference type="AlphaFoldDB" id="F4R6K9"/>
<dbReference type="RefSeq" id="XP_007404273.1">
    <property type="nucleotide sequence ID" value="XM_007404211.1"/>
</dbReference>
<dbReference type="Proteomes" id="UP000001072">
    <property type="component" value="Unassembled WGS sequence"/>
</dbReference>
<dbReference type="InParanoid" id="F4R6K9"/>
<keyword evidence="2" id="KW-1185">Reference proteome</keyword>
<dbReference type="GeneID" id="18921436"/>
<evidence type="ECO:0000313" key="1">
    <source>
        <dbReference type="EMBL" id="EGG11898.1"/>
    </source>
</evidence>
<dbReference type="EMBL" id="GL883091">
    <property type="protein sequence ID" value="EGG11898.1"/>
    <property type="molecule type" value="Genomic_DNA"/>
</dbReference>
<proteinExistence type="predicted"/>
<dbReference type="KEGG" id="mlr:MELLADRAFT_101668"/>
<sequence length="218" mass="24597">MFNILRAMLLAEVIKWLNRYKQATKIMFVRVVSGNSRGPWLYDSEGTSKSHFLVRLGRKKITNVNEPASNVGRFLLAFELLGPFSSKFSNMPSSGWGSGRANRKLAIPSGAVWRFAEGLAFFTFAEDKHDRDVPGMNCQMYGGAMWSPTHILSHVSTRNLGEVTGYQTITVYQNRGFGRICPKILSDDIIFIYLIFEISSRSSGEHCKLKHIDVATYM</sequence>
<evidence type="ECO:0000313" key="2">
    <source>
        <dbReference type="Proteomes" id="UP000001072"/>
    </source>
</evidence>
<organism evidence="2">
    <name type="scientific">Melampsora larici-populina (strain 98AG31 / pathotype 3-4-7)</name>
    <name type="common">Poplar leaf rust fungus</name>
    <dbReference type="NCBI Taxonomy" id="747676"/>
    <lineage>
        <taxon>Eukaryota</taxon>
        <taxon>Fungi</taxon>
        <taxon>Dikarya</taxon>
        <taxon>Basidiomycota</taxon>
        <taxon>Pucciniomycotina</taxon>
        <taxon>Pucciniomycetes</taxon>
        <taxon>Pucciniales</taxon>
        <taxon>Melampsoraceae</taxon>
        <taxon>Melampsora</taxon>
    </lineage>
</organism>
<accession>F4R6K9</accession>
<dbReference type="HOGENOM" id="CLU_1267142_0_0_1"/>
<protein>
    <submittedName>
        <fullName evidence="1">Uncharacterized protein</fullName>
    </submittedName>
</protein>
<dbReference type="VEuPathDB" id="FungiDB:MELLADRAFT_101668"/>
<name>F4R6K9_MELLP</name>
<gene>
    <name evidence="1" type="ORF">MELLADRAFT_101668</name>
</gene>
<reference evidence="2" key="1">
    <citation type="journal article" date="2011" name="Proc. Natl. Acad. Sci. U.S.A.">
        <title>Obligate biotrophy features unraveled by the genomic analysis of rust fungi.</title>
        <authorList>
            <person name="Duplessis S."/>
            <person name="Cuomo C.A."/>
            <person name="Lin Y.-C."/>
            <person name="Aerts A."/>
            <person name="Tisserant E."/>
            <person name="Veneault-Fourrey C."/>
            <person name="Joly D.L."/>
            <person name="Hacquard S."/>
            <person name="Amselem J."/>
            <person name="Cantarel B.L."/>
            <person name="Chiu R."/>
            <person name="Coutinho P.M."/>
            <person name="Feau N."/>
            <person name="Field M."/>
            <person name="Frey P."/>
            <person name="Gelhaye E."/>
            <person name="Goldberg J."/>
            <person name="Grabherr M.G."/>
            <person name="Kodira C.D."/>
            <person name="Kohler A."/>
            <person name="Kuees U."/>
            <person name="Lindquist E.A."/>
            <person name="Lucas S.M."/>
            <person name="Mago R."/>
            <person name="Mauceli E."/>
            <person name="Morin E."/>
            <person name="Murat C."/>
            <person name="Pangilinan J.L."/>
            <person name="Park R."/>
            <person name="Pearson M."/>
            <person name="Quesneville H."/>
            <person name="Rouhier N."/>
            <person name="Sakthikumar S."/>
            <person name="Salamov A.A."/>
            <person name="Schmutz J."/>
            <person name="Selles B."/>
            <person name="Shapiro H."/>
            <person name="Tanguay P."/>
            <person name="Tuskan G.A."/>
            <person name="Henrissat B."/>
            <person name="Van de Peer Y."/>
            <person name="Rouze P."/>
            <person name="Ellis J.G."/>
            <person name="Dodds P.N."/>
            <person name="Schein J.E."/>
            <person name="Zhong S."/>
            <person name="Hamelin R.C."/>
            <person name="Grigoriev I.V."/>
            <person name="Szabo L.J."/>
            <person name="Martin F."/>
        </authorList>
    </citation>
    <scope>NUCLEOTIDE SEQUENCE [LARGE SCALE GENOMIC DNA]</scope>
    <source>
        <strain evidence="2">98AG31 / pathotype 3-4-7</strain>
    </source>
</reference>